<dbReference type="Gene3D" id="1.10.100.10">
    <property type="entry name" value="Insulin-like"/>
    <property type="match status" value="1"/>
</dbReference>
<protein>
    <recommendedName>
        <fullName evidence="8">Insulin-like domain-containing protein</fullName>
    </recommendedName>
</protein>
<keyword evidence="3" id="KW-0964">Secreted</keyword>
<evidence type="ECO:0000313" key="6">
    <source>
        <dbReference type="EMBL" id="KAK0423845.1"/>
    </source>
</evidence>
<feature type="chain" id="PRO_5041430994" description="Insulin-like domain-containing protein" evidence="5">
    <location>
        <begin position="21"/>
        <end position="122"/>
    </location>
</feature>
<proteinExistence type="inferred from homology"/>
<dbReference type="InterPro" id="IPR003235">
    <property type="entry name" value="Nem_insulin-like_b-type"/>
</dbReference>
<comment type="similarity">
    <text evidence="2">Belongs to the insulin family.</text>
</comment>
<evidence type="ECO:0008006" key="8">
    <source>
        <dbReference type="Google" id="ProtNLM"/>
    </source>
</evidence>
<keyword evidence="5" id="KW-0732">Signal</keyword>
<dbReference type="AlphaFoldDB" id="A0AA39M7X0"/>
<organism evidence="6 7">
    <name type="scientific">Steinernema hermaphroditum</name>
    <dbReference type="NCBI Taxonomy" id="289476"/>
    <lineage>
        <taxon>Eukaryota</taxon>
        <taxon>Metazoa</taxon>
        <taxon>Ecdysozoa</taxon>
        <taxon>Nematoda</taxon>
        <taxon>Chromadorea</taxon>
        <taxon>Rhabditida</taxon>
        <taxon>Tylenchina</taxon>
        <taxon>Panagrolaimomorpha</taxon>
        <taxon>Strongyloidoidea</taxon>
        <taxon>Steinernematidae</taxon>
        <taxon>Steinernema</taxon>
    </lineage>
</organism>
<name>A0AA39M7X0_9BILA</name>
<evidence type="ECO:0000256" key="5">
    <source>
        <dbReference type="SAM" id="SignalP"/>
    </source>
</evidence>
<reference evidence="6" key="1">
    <citation type="submission" date="2023-06" db="EMBL/GenBank/DDBJ databases">
        <title>Genomic analysis of the entomopathogenic nematode Steinernema hermaphroditum.</title>
        <authorList>
            <person name="Schwarz E.M."/>
            <person name="Heppert J.K."/>
            <person name="Baniya A."/>
            <person name="Schwartz H.T."/>
            <person name="Tan C.-H."/>
            <person name="Antoshechkin I."/>
            <person name="Sternberg P.W."/>
            <person name="Goodrich-Blair H."/>
            <person name="Dillman A.R."/>
        </authorList>
    </citation>
    <scope>NUCLEOTIDE SEQUENCE</scope>
    <source>
        <strain evidence="6">PS9179</strain>
        <tissue evidence="6">Whole animal</tissue>
    </source>
</reference>
<accession>A0AA39M7X0</accession>
<dbReference type="Pfam" id="PF03488">
    <property type="entry name" value="Ins_beta"/>
    <property type="match status" value="1"/>
</dbReference>
<evidence type="ECO:0000256" key="1">
    <source>
        <dbReference type="ARBA" id="ARBA00004613"/>
    </source>
</evidence>
<dbReference type="EMBL" id="JAUCMV010000001">
    <property type="protein sequence ID" value="KAK0423845.1"/>
    <property type="molecule type" value="Genomic_DNA"/>
</dbReference>
<keyword evidence="7" id="KW-1185">Reference proteome</keyword>
<evidence type="ECO:0000313" key="7">
    <source>
        <dbReference type="Proteomes" id="UP001175271"/>
    </source>
</evidence>
<evidence type="ECO:0000256" key="2">
    <source>
        <dbReference type="ARBA" id="ARBA00009034"/>
    </source>
</evidence>
<comment type="subcellular location">
    <subcellularLocation>
        <location evidence="1">Secreted</location>
    </subcellularLocation>
</comment>
<keyword evidence="4" id="KW-1015">Disulfide bond</keyword>
<dbReference type="Proteomes" id="UP001175271">
    <property type="component" value="Unassembled WGS sequence"/>
</dbReference>
<dbReference type="GO" id="GO:0005179">
    <property type="term" value="F:hormone activity"/>
    <property type="evidence" value="ECO:0007669"/>
    <property type="project" value="InterPro"/>
</dbReference>
<comment type="caution">
    <text evidence="6">The sequence shown here is derived from an EMBL/GenBank/DDBJ whole genome shotgun (WGS) entry which is preliminary data.</text>
</comment>
<dbReference type="GO" id="GO:0005576">
    <property type="term" value="C:extracellular region"/>
    <property type="evidence" value="ECO:0007669"/>
    <property type="project" value="UniProtKB-SubCell"/>
</dbReference>
<evidence type="ECO:0000256" key="4">
    <source>
        <dbReference type="ARBA" id="ARBA00023157"/>
    </source>
</evidence>
<gene>
    <name evidence="6" type="ORF">QR680_008363</name>
</gene>
<feature type="signal peptide" evidence="5">
    <location>
        <begin position="1"/>
        <end position="20"/>
    </location>
</feature>
<sequence length="122" mass="13743">MIFCRLLLTYVLVLWNGIFAFNIKNIERSGIENTAATLVTTEADWIEILWNLYSRGGDPVAIEKETPSKQCGSSLVDFVKSSCKEKDTSGHKGARLKLPDLFIHCCVKANCTKSFVKTHWCQ</sequence>
<evidence type="ECO:0000256" key="3">
    <source>
        <dbReference type="ARBA" id="ARBA00022525"/>
    </source>
</evidence>